<evidence type="ECO:0000313" key="9">
    <source>
        <dbReference type="EMBL" id="SMC17542.1"/>
    </source>
</evidence>
<evidence type="ECO:0000256" key="5">
    <source>
        <dbReference type="HAMAP-Rule" id="MF_00378"/>
    </source>
</evidence>
<comment type="subunit">
    <text evidence="5">Heterooligomer composed of large and small subunits.</text>
</comment>
<organism evidence="9 10">
    <name type="scientific">Clostridium acidisoli DSM 12555</name>
    <dbReference type="NCBI Taxonomy" id="1121291"/>
    <lineage>
        <taxon>Bacteria</taxon>
        <taxon>Bacillati</taxon>
        <taxon>Bacillota</taxon>
        <taxon>Clostridia</taxon>
        <taxon>Eubacteriales</taxon>
        <taxon>Clostridiaceae</taxon>
        <taxon>Clostridium</taxon>
    </lineage>
</organism>
<keyword evidence="1 5" id="KW-0963">Cytoplasm</keyword>
<keyword evidence="3 5" id="KW-0378">Hydrolase</keyword>
<dbReference type="PANTHER" id="PTHR30008">
    <property type="entry name" value="EXODEOXYRIBONUCLEASE 7 LARGE SUBUNIT"/>
    <property type="match status" value="1"/>
</dbReference>
<dbReference type="GO" id="GO:0006308">
    <property type="term" value="P:DNA catabolic process"/>
    <property type="evidence" value="ECO:0007669"/>
    <property type="project" value="UniProtKB-UniRule"/>
</dbReference>
<dbReference type="NCBIfam" id="TIGR00237">
    <property type="entry name" value="xseA"/>
    <property type="match status" value="1"/>
</dbReference>
<dbReference type="RefSeq" id="WP_084113558.1">
    <property type="nucleotide sequence ID" value="NZ_FWXH01000002.1"/>
</dbReference>
<evidence type="ECO:0000256" key="3">
    <source>
        <dbReference type="ARBA" id="ARBA00022801"/>
    </source>
</evidence>
<proteinExistence type="inferred from homology"/>
<dbReference type="GO" id="GO:0008855">
    <property type="term" value="F:exodeoxyribonuclease VII activity"/>
    <property type="evidence" value="ECO:0007669"/>
    <property type="project" value="UniProtKB-UniRule"/>
</dbReference>
<dbReference type="InterPro" id="IPR025824">
    <property type="entry name" value="OB-fold_nuc-bd_dom"/>
</dbReference>
<evidence type="ECO:0000256" key="6">
    <source>
        <dbReference type="RuleBase" id="RU004355"/>
    </source>
</evidence>
<accession>A0A1W1X0R1</accession>
<dbReference type="EC" id="3.1.11.6" evidence="5"/>
<sequence>MYVKTLTVSELSTYIKKIIDTDFILSNTNVKGEISNFKIHSSGHVYFSLKDDFGKINCIMFKNKFENIKFLPENGMSVVIKGKVSVYQKDGSYQLYCNDIELEGAGKLSAAFENLKKKLEAKGLFDVSAKKVIPKHSRRIGVVTSPTGAAIRDIINVSKRRNNKVNILIYPALVQGPNAPNDIIKGIEYLNTVKDVDVILIARGGGSIEELWSFNDEALAKAIFKSKKPIVTAVGHETDFTMVDYVSDLRAPTPSAGAELLTLDLNEVNFKIDSYRENLKKLVKNNINNEKSKLFNYKKSLEYNSPVVLITNAYKQLDNLNDTLNVSVRNRLKLEEQKLSKINALLNAHNPLNVLNRGYAIIKDEDNNLITHIGELSTKNNINITLKDGNANFNIINTEKITSK</sequence>
<reference evidence="9 10" key="1">
    <citation type="submission" date="2017-04" db="EMBL/GenBank/DDBJ databases">
        <authorList>
            <person name="Afonso C.L."/>
            <person name="Miller P.J."/>
            <person name="Scott M.A."/>
            <person name="Spackman E."/>
            <person name="Goraichik I."/>
            <person name="Dimitrov K.M."/>
            <person name="Suarez D.L."/>
            <person name="Swayne D.E."/>
        </authorList>
    </citation>
    <scope>NUCLEOTIDE SEQUENCE [LARGE SCALE GENOMIC DNA]</scope>
    <source>
        <strain evidence="9 10">DSM 12555</strain>
    </source>
</reference>
<evidence type="ECO:0000256" key="4">
    <source>
        <dbReference type="ARBA" id="ARBA00022839"/>
    </source>
</evidence>
<dbReference type="CDD" id="cd04489">
    <property type="entry name" value="ExoVII_LU_OBF"/>
    <property type="match status" value="1"/>
</dbReference>
<dbReference type="PANTHER" id="PTHR30008:SF0">
    <property type="entry name" value="EXODEOXYRIBONUCLEASE 7 LARGE SUBUNIT"/>
    <property type="match status" value="1"/>
</dbReference>
<dbReference type="STRING" id="1121291.SAMN02745134_00369"/>
<dbReference type="InterPro" id="IPR003753">
    <property type="entry name" value="Exonuc_VII_L"/>
</dbReference>
<keyword evidence="4 5" id="KW-0269">Exonuclease</keyword>
<dbReference type="GO" id="GO:0005737">
    <property type="term" value="C:cytoplasm"/>
    <property type="evidence" value="ECO:0007669"/>
    <property type="project" value="UniProtKB-SubCell"/>
</dbReference>
<protein>
    <recommendedName>
        <fullName evidence="5">Exodeoxyribonuclease 7 large subunit</fullName>
        <ecNumber evidence="5">3.1.11.6</ecNumber>
    </recommendedName>
    <alternativeName>
        <fullName evidence="5">Exodeoxyribonuclease VII large subunit</fullName>
        <shortName evidence="5">Exonuclease VII large subunit</shortName>
    </alternativeName>
</protein>
<gene>
    <name evidence="5" type="primary">xseA</name>
    <name evidence="9" type="ORF">SAMN02745134_00369</name>
</gene>
<dbReference type="GO" id="GO:0003676">
    <property type="term" value="F:nucleic acid binding"/>
    <property type="evidence" value="ECO:0007669"/>
    <property type="project" value="InterPro"/>
</dbReference>
<evidence type="ECO:0000259" key="8">
    <source>
        <dbReference type="Pfam" id="PF13742"/>
    </source>
</evidence>
<dbReference type="Proteomes" id="UP000192468">
    <property type="component" value="Unassembled WGS sequence"/>
</dbReference>
<evidence type="ECO:0000256" key="1">
    <source>
        <dbReference type="ARBA" id="ARBA00022490"/>
    </source>
</evidence>
<name>A0A1W1X0R1_9CLOT</name>
<comment type="similarity">
    <text evidence="5 6">Belongs to the XseA family.</text>
</comment>
<dbReference type="Pfam" id="PF02601">
    <property type="entry name" value="Exonuc_VII_L"/>
    <property type="match status" value="1"/>
</dbReference>
<evidence type="ECO:0000259" key="7">
    <source>
        <dbReference type="Pfam" id="PF02601"/>
    </source>
</evidence>
<dbReference type="Pfam" id="PF13742">
    <property type="entry name" value="tRNA_anti_2"/>
    <property type="match status" value="1"/>
</dbReference>
<dbReference type="HAMAP" id="MF_00378">
    <property type="entry name" value="Exonuc_7_L"/>
    <property type="match status" value="1"/>
</dbReference>
<dbReference type="InterPro" id="IPR020579">
    <property type="entry name" value="Exonuc_VII_lsu_C"/>
</dbReference>
<keyword evidence="10" id="KW-1185">Reference proteome</keyword>
<evidence type="ECO:0000313" key="10">
    <source>
        <dbReference type="Proteomes" id="UP000192468"/>
    </source>
</evidence>
<dbReference type="OrthoDB" id="9802795at2"/>
<feature type="domain" description="OB-fold nucleic acid binding" evidence="8">
    <location>
        <begin position="6"/>
        <end position="101"/>
    </location>
</feature>
<evidence type="ECO:0000256" key="2">
    <source>
        <dbReference type="ARBA" id="ARBA00022722"/>
    </source>
</evidence>
<comment type="catalytic activity">
    <reaction evidence="5 6">
        <text>Exonucleolytic cleavage in either 5'- to 3'- or 3'- to 5'-direction to yield nucleoside 5'-phosphates.</text>
        <dbReference type="EC" id="3.1.11.6"/>
    </reaction>
</comment>
<dbReference type="AlphaFoldDB" id="A0A1W1X0R1"/>
<keyword evidence="2 5" id="KW-0540">Nuclease</keyword>
<comment type="function">
    <text evidence="5">Bidirectionally degrades single-stranded DNA into large acid-insoluble oligonucleotides, which are then degraded further into small acid-soluble oligonucleotides.</text>
</comment>
<dbReference type="EMBL" id="FWXH01000002">
    <property type="protein sequence ID" value="SMC17542.1"/>
    <property type="molecule type" value="Genomic_DNA"/>
</dbReference>
<feature type="domain" description="Exonuclease VII large subunit C-terminal" evidence="7">
    <location>
        <begin position="124"/>
        <end position="343"/>
    </location>
</feature>
<dbReference type="GO" id="GO:0009318">
    <property type="term" value="C:exodeoxyribonuclease VII complex"/>
    <property type="evidence" value="ECO:0007669"/>
    <property type="project" value="UniProtKB-UniRule"/>
</dbReference>
<comment type="subcellular location">
    <subcellularLocation>
        <location evidence="5 6">Cytoplasm</location>
    </subcellularLocation>
</comment>